<reference evidence="1 2" key="1">
    <citation type="submission" date="2020-08" db="EMBL/GenBank/DDBJ databases">
        <title>Sequencing the genomes of 1000 actinobacteria strains.</title>
        <authorList>
            <person name="Klenk H.-P."/>
        </authorList>
    </citation>
    <scope>NUCLEOTIDE SEQUENCE [LARGE SCALE GENOMIC DNA]</scope>
    <source>
        <strain evidence="1 2">DSM 43675</strain>
    </source>
</reference>
<dbReference type="InterPro" id="IPR016032">
    <property type="entry name" value="Sig_transdc_resp-reg_C-effctor"/>
</dbReference>
<dbReference type="EMBL" id="JACHMQ010000001">
    <property type="protein sequence ID" value="MBB6393805.1"/>
    <property type="molecule type" value="Genomic_DNA"/>
</dbReference>
<comment type="caution">
    <text evidence="1">The sequence shown here is derived from an EMBL/GenBank/DDBJ whole genome shotgun (WGS) entry which is preliminary data.</text>
</comment>
<dbReference type="RefSeq" id="WP_221493000.1">
    <property type="nucleotide sequence ID" value="NZ_JACHMQ010000001.1"/>
</dbReference>
<evidence type="ECO:0000313" key="1">
    <source>
        <dbReference type="EMBL" id="MBB6393805.1"/>
    </source>
</evidence>
<dbReference type="GO" id="GO:0003677">
    <property type="term" value="F:DNA binding"/>
    <property type="evidence" value="ECO:0007669"/>
    <property type="project" value="InterPro"/>
</dbReference>
<dbReference type="Proteomes" id="UP000546324">
    <property type="component" value="Unassembled WGS sequence"/>
</dbReference>
<dbReference type="SUPFAM" id="SSF46894">
    <property type="entry name" value="C-terminal effector domain of the bipartite response regulators"/>
    <property type="match status" value="1"/>
</dbReference>
<proteinExistence type="predicted"/>
<evidence type="ECO:0000313" key="2">
    <source>
        <dbReference type="Proteomes" id="UP000546324"/>
    </source>
</evidence>
<evidence type="ECO:0008006" key="3">
    <source>
        <dbReference type="Google" id="ProtNLM"/>
    </source>
</evidence>
<keyword evidence="2" id="KW-1185">Reference proteome</keyword>
<dbReference type="GO" id="GO:0006355">
    <property type="term" value="P:regulation of DNA-templated transcription"/>
    <property type="evidence" value="ECO:0007669"/>
    <property type="project" value="InterPro"/>
</dbReference>
<sequence>MSSASRPEAPRRADTCHADHLTARADLHLSEGTVRNYLSTAMAKMAEPTRVRAAVDMGWI</sequence>
<organism evidence="1 2">
    <name type="scientific">Actinomadura coerulea</name>
    <dbReference type="NCBI Taxonomy" id="46159"/>
    <lineage>
        <taxon>Bacteria</taxon>
        <taxon>Bacillati</taxon>
        <taxon>Actinomycetota</taxon>
        <taxon>Actinomycetes</taxon>
        <taxon>Streptosporangiales</taxon>
        <taxon>Thermomonosporaceae</taxon>
        <taxon>Actinomadura</taxon>
    </lineage>
</organism>
<gene>
    <name evidence="1" type="ORF">BKA00_000719</name>
</gene>
<dbReference type="AlphaFoldDB" id="A0A7X0FVA7"/>
<accession>A0A7X0FVA7</accession>
<name>A0A7X0FVA7_9ACTN</name>
<protein>
    <recommendedName>
        <fullName evidence="3">Response regulator transcription factor</fullName>
    </recommendedName>
</protein>